<dbReference type="OrthoDB" id="330499at2759"/>
<dbReference type="Proteomes" id="UP000749559">
    <property type="component" value="Unassembled WGS sequence"/>
</dbReference>
<dbReference type="EMBL" id="CAIIXF020000001">
    <property type="protein sequence ID" value="CAH1774146.1"/>
    <property type="molecule type" value="Genomic_DNA"/>
</dbReference>
<comment type="caution">
    <text evidence="2">The sequence shown here is derived from an EMBL/GenBank/DDBJ whole genome shotgun (WGS) entry which is preliminary data.</text>
</comment>
<accession>A0A8J1UC66</accession>
<organism evidence="2 3">
    <name type="scientific">Owenia fusiformis</name>
    <name type="common">Polychaete worm</name>
    <dbReference type="NCBI Taxonomy" id="6347"/>
    <lineage>
        <taxon>Eukaryota</taxon>
        <taxon>Metazoa</taxon>
        <taxon>Spiralia</taxon>
        <taxon>Lophotrochozoa</taxon>
        <taxon>Annelida</taxon>
        <taxon>Polychaeta</taxon>
        <taxon>Sedentaria</taxon>
        <taxon>Canalipalpata</taxon>
        <taxon>Sabellida</taxon>
        <taxon>Oweniida</taxon>
        <taxon>Oweniidae</taxon>
        <taxon>Owenia</taxon>
    </lineage>
</organism>
<reference evidence="2" key="1">
    <citation type="submission" date="2022-03" db="EMBL/GenBank/DDBJ databases">
        <authorList>
            <person name="Martin C."/>
        </authorList>
    </citation>
    <scope>NUCLEOTIDE SEQUENCE</scope>
</reference>
<gene>
    <name evidence="2" type="ORF">OFUS_LOCUS1660</name>
</gene>
<feature type="domain" description="DUF7164" evidence="1">
    <location>
        <begin position="50"/>
        <end position="415"/>
    </location>
</feature>
<dbReference type="Pfam" id="PF23741">
    <property type="entry name" value="DUF7164"/>
    <property type="match status" value="1"/>
</dbReference>
<evidence type="ECO:0000259" key="1">
    <source>
        <dbReference type="Pfam" id="PF23741"/>
    </source>
</evidence>
<dbReference type="InterPro" id="IPR055588">
    <property type="entry name" value="DUF7164"/>
</dbReference>
<keyword evidence="3" id="KW-1185">Reference proteome</keyword>
<proteinExistence type="predicted"/>
<name>A0A8J1UC66_OWEFU</name>
<evidence type="ECO:0000313" key="2">
    <source>
        <dbReference type="EMBL" id="CAH1774146.1"/>
    </source>
</evidence>
<sequence>MSYHSLITHYILLVTCVIIWIILVWHVADLSYKHIHIDSVKPHNKSAHKEDTERIAVLVYLDYKQGGNFAIEFCTFLYASWKYVMSHSYLTDYVRFKKGVSRRCSNHTLIDLIVFCHPTTCASLPTDCLKWSTLTQFDLKWMINSSNCMYRPLPPLTQNPNYPAKYEYLNTFSFLQHMHLGDVLMRYDWILRSDTDVFLTPTLLKWRPKYNLVTGEGGYGDLFNRQRLKNISLKLNLTHRGVTNFGSTWYGRPKQFLIAAKLTLNISRYLYENEFKPNLSGLEVIFTEGTDSNGKWPMWWRPVSTMYGSELALNHLIPGINQSYKAIDLLDAFSSRRKPALLYPHIHCWHGEAEFSKHRFINNITSLLHLDKELKSDDVKNLITDNIGDKNARDMLAWEYCMYIAWNAVGNHLPHVVTAILKIG</sequence>
<protein>
    <recommendedName>
        <fullName evidence="1">DUF7164 domain-containing protein</fullName>
    </recommendedName>
</protein>
<evidence type="ECO:0000313" key="3">
    <source>
        <dbReference type="Proteomes" id="UP000749559"/>
    </source>
</evidence>
<dbReference type="AlphaFoldDB" id="A0A8J1UC66"/>